<reference evidence="2" key="1">
    <citation type="submission" date="2016-11" db="UniProtKB">
        <authorList>
            <consortium name="WormBaseParasite"/>
        </authorList>
    </citation>
    <scope>IDENTIFICATION</scope>
</reference>
<organism evidence="1 2">
    <name type="scientific">Steinernema glaseri</name>
    <dbReference type="NCBI Taxonomy" id="37863"/>
    <lineage>
        <taxon>Eukaryota</taxon>
        <taxon>Metazoa</taxon>
        <taxon>Ecdysozoa</taxon>
        <taxon>Nematoda</taxon>
        <taxon>Chromadorea</taxon>
        <taxon>Rhabditida</taxon>
        <taxon>Tylenchina</taxon>
        <taxon>Panagrolaimomorpha</taxon>
        <taxon>Strongyloidoidea</taxon>
        <taxon>Steinernematidae</taxon>
        <taxon>Steinernema</taxon>
    </lineage>
</organism>
<keyword evidence="1" id="KW-1185">Reference proteome</keyword>
<sequence length="103" mass="11709">MKFTGFSGSGAKINTPTFRPANAYVCASHPPLLIDVERSSTAHQPLFTSRIFDMEFFIGCEAFNILRTLCCVERRMMQCKIAFTAVCELQKSIHTQLWYPCHV</sequence>
<dbReference type="Proteomes" id="UP000095287">
    <property type="component" value="Unplaced"/>
</dbReference>
<evidence type="ECO:0000313" key="2">
    <source>
        <dbReference type="WBParaSite" id="L893_g15938.t1"/>
    </source>
</evidence>
<name>A0A1I7YG26_9BILA</name>
<dbReference type="AlphaFoldDB" id="A0A1I7YG26"/>
<proteinExistence type="predicted"/>
<dbReference type="WBParaSite" id="L893_g15938.t1">
    <property type="protein sequence ID" value="L893_g15938.t1"/>
    <property type="gene ID" value="L893_g15938"/>
</dbReference>
<accession>A0A1I7YG26</accession>
<evidence type="ECO:0000313" key="1">
    <source>
        <dbReference type="Proteomes" id="UP000095287"/>
    </source>
</evidence>
<protein>
    <submittedName>
        <fullName evidence="2">Uncharacterized protein</fullName>
    </submittedName>
</protein>